<dbReference type="RefSeq" id="WP_161478343.1">
    <property type="nucleotide sequence ID" value="NZ_WXEW01000001.1"/>
</dbReference>
<comment type="caution">
    <text evidence="1">The sequence shown here is derived from an EMBL/GenBank/DDBJ whole genome shotgun (WGS) entry which is preliminary data.</text>
</comment>
<name>A0A7C9NFB3_9ACTN</name>
<gene>
    <name evidence="1" type="ORF">GT755_04230</name>
</gene>
<dbReference type="EMBL" id="WXEW01000001">
    <property type="protein sequence ID" value="NAS20892.1"/>
    <property type="molecule type" value="Genomic_DNA"/>
</dbReference>
<accession>A0A7C9NFB3</accession>
<dbReference type="AlphaFoldDB" id="A0A7C9NFB3"/>
<evidence type="ECO:0000313" key="1">
    <source>
        <dbReference type="EMBL" id="NAS20892.1"/>
    </source>
</evidence>
<reference evidence="1 2" key="1">
    <citation type="submission" date="2020-01" db="EMBL/GenBank/DDBJ databases">
        <title>Herbidospora sp. NEAU-GS84 nov., a novel actinomycete isolated from soil.</title>
        <authorList>
            <person name="Han L."/>
        </authorList>
    </citation>
    <scope>NUCLEOTIDE SEQUENCE [LARGE SCALE GENOMIC DNA]</scope>
    <source>
        <strain evidence="1 2">NEAU-GS84</strain>
    </source>
</reference>
<evidence type="ECO:0000313" key="2">
    <source>
        <dbReference type="Proteomes" id="UP000479526"/>
    </source>
</evidence>
<protein>
    <submittedName>
        <fullName evidence="1">Uncharacterized protein</fullName>
    </submittedName>
</protein>
<keyword evidence="2" id="KW-1185">Reference proteome</keyword>
<sequence length="107" mass="11704">MTVSDQPVTTTESDFSAQLTGMRGDTSMIRDDISILRSGQGEIERAMRGIDLTVGLIRRDDMAVARGGISMIRDQISELKTGQTEIRELLADIVRRLDAGPDSADHV</sequence>
<dbReference type="Proteomes" id="UP000479526">
    <property type="component" value="Unassembled WGS sequence"/>
</dbReference>
<proteinExistence type="predicted"/>
<organism evidence="1 2">
    <name type="scientific">Herbidospora solisilvae</name>
    <dbReference type="NCBI Taxonomy" id="2696284"/>
    <lineage>
        <taxon>Bacteria</taxon>
        <taxon>Bacillati</taxon>
        <taxon>Actinomycetota</taxon>
        <taxon>Actinomycetes</taxon>
        <taxon>Streptosporangiales</taxon>
        <taxon>Streptosporangiaceae</taxon>
        <taxon>Herbidospora</taxon>
    </lineage>
</organism>